<protein>
    <submittedName>
        <fullName evidence="1">Uncharacterized protein</fullName>
    </submittedName>
</protein>
<proteinExistence type="predicted"/>
<sequence length="61" mass="6706">MKTIPDAQKIENLFYTLAIDHLPPVFNPAKSYVTSASLSGGSLMKSIPKFKNTQLTDEHAV</sequence>
<reference evidence="1" key="1">
    <citation type="submission" date="2018-05" db="EMBL/GenBank/DDBJ databases">
        <authorList>
            <person name="Lanie J.A."/>
            <person name="Ng W.-L."/>
            <person name="Kazmierczak K.M."/>
            <person name="Andrzejewski T.M."/>
            <person name="Davidsen T.M."/>
            <person name="Wayne K.J."/>
            <person name="Tettelin H."/>
            <person name="Glass J.I."/>
            <person name="Rusch D."/>
            <person name="Podicherti R."/>
            <person name="Tsui H.-C.T."/>
            <person name="Winkler M.E."/>
        </authorList>
    </citation>
    <scope>NUCLEOTIDE SEQUENCE</scope>
    <source>
        <strain evidence="1">KNB</strain>
    </source>
</reference>
<dbReference type="EMBL" id="LS423452">
    <property type="protein sequence ID" value="SPS04441.1"/>
    <property type="molecule type" value="Genomic_DNA"/>
</dbReference>
<organism evidence="1">
    <name type="scientific">Candidatus Nitrotoga fabula</name>
    <dbReference type="NCBI Taxonomy" id="2182327"/>
    <lineage>
        <taxon>Bacteria</taxon>
        <taxon>Pseudomonadati</taxon>
        <taxon>Pseudomonadota</taxon>
        <taxon>Betaproteobacteria</taxon>
        <taxon>Nitrosomonadales</taxon>
        <taxon>Gallionellaceae</taxon>
        <taxon>Candidatus Nitrotoga</taxon>
    </lineage>
</organism>
<dbReference type="AlphaFoldDB" id="A0A2X0SAF6"/>
<accession>A0A2X0SAF6</accession>
<evidence type="ECO:0000313" key="1">
    <source>
        <dbReference type="EMBL" id="SPS04441.1"/>
    </source>
</evidence>
<gene>
    <name evidence="1" type="ORF">NITFAB_0030</name>
</gene>
<name>A0A2X0SAF6_9PROT</name>